<evidence type="ECO:0000256" key="1">
    <source>
        <dbReference type="SAM" id="SignalP"/>
    </source>
</evidence>
<evidence type="ECO:0000259" key="2">
    <source>
        <dbReference type="Pfam" id="PF11396"/>
    </source>
</evidence>
<evidence type="ECO:0000313" key="3">
    <source>
        <dbReference type="EMBL" id="TGN30320.1"/>
    </source>
</evidence>
<dbReference type="EMBL" id="SRPE01000001">
    <property type="protein sequence ID" value="TGN30320.1"/>
    <property type="molecule type" value="Genomic_DNA"/>
</dbReference>
<organism evidence="3 4">
    <name type="scientific">Empedobacter tilapiae</name>
    <dbReference type="NCBI Taxonomy" id="2491114"/>
    <lineage>
        <taxon>Bacteria</taxon>
        <taxon>Pseudomonadati</taxon>
        <taxon>Bacteroidota</taxon>
        <taxon>Flavobacteriia</taxon>
        <taxon>Flavobacteriales</taxon>
        <taxon>Weeksellaceae</taxon>
        <taxon>Empedobacter</taxon>
    </lineage>
</organism>
<keyword evidence="1" id="KW-0732">Signal</keyword>
<feature type="signal peptide" evidence="1">
    <location>
        <begin position="1"/>
        <end position="18"/>
    </location>
</feature>
<accession>A0A4Z1BS27</accession>
<gene>
    <name evidence="3" type="ORF">E4J94_01760</name>
</gene>
<dbReference type="OrthoDB" id="710080at2"/>
<proteinExistence type="predicted"/>
<dbReference type="RefSeq" id="WP_135834179.1">
    <property type="nucleotide sequence ID" value="NZ_SRPE01000001.1"/>
</dbReference>
<feature type="chain" id="PRO_5021233738" description="Putative beta-lactamase-inhibitor-like PepSY-like domain-containing protein" evidence="1">
    <location>
        <begin position="19"/>
        <end position="142"/>
    </location>
</feature>
<name>A0A4Z1BS27_9FLAO</name>
<keyword evidence="4" id="KW-1185">Reference proteome</keyword>
<dbReference type="Proteomes" id="UP000297998">
    <property type="component" value="Unassembled WGS sequence"/>
</dbReference>
<sequence length="142" mass="16266">MKKFLSVIMVSFALVSFAQDQPIKYNQLPKTGQQFINKHFGAKQVGSVMLDDDYFSKEYKVYLANGTKVEFEGNGSWKEVDGNRNPIPTGFVSTKVLNYVKKSFPNTTITKIERDRNEIEIKLNNGLELKFDKNGNFKKIDN</sequence>
<feature type="domain" description="Putative beta-lactamase-inhibitor-like PepSY-like" evidence="2">
    <location>
        <begin position="57"/>
        <end position="138"/>
    </location>
</feature>
<dbReference type="AlphaFoldDB" id="A0A4Z1BS27"/>
<dbReference type="Pfam" id="PF11396">
    <property type="entry name" value="PepSY_like"/>
    <property type="match status" value="1"/>
</dbReference>
<dbReference type="Gene3D" id="3.40.1420.30">
    <property type="match status" value="1"/>
</dbReference>
<protein>
    <recommendedName>
        <fullName evidence="2">Putative beta-lactamase-inhibitor-like PepSY-like domain-containing protein</fullName>
    </recommendedName>
</protein>
<comment type="caution">
    <text evidence="3">The sequence shown here is derived from an EMBL/GenBank/DDBJ whole genome shotgun (WGS) entry which is preliminary data.</text>
</comment>
<evidence type="ECO:0000313" key="4">
    <source>
        <dbReference type="Proteomes" id="UP000297998"/>
    </source>
</evidence>
<dbReference type="SUPFAM" id="SSF160574">
    <property type="entry name" value="BT0923-like"/>
    <property type="match status" value="1"/>
</dbReference>
<reference evidence="3 4" key="1">
    <citation type="submission" date="2019-03" db="EMBL/GenBank/DDBJ databases">
        <title>Empedobacter tilapiae sp. nov., isolated from an intestine of Nile tilapia Oreochromis niloticus.</title>
        <authorList>
            <person name="Kim Y.-O."/>
            <person name="Yoon J.-H."/>
        </authorList>
    </citation>
    <scope>NUCLEOTIDE SEQUENCE [LARGE SCALE GENOMIC DNA]</scope>
    <source>
        <strain evidence="3 4">MRS2</strain>
    </source>
</reference>
<dbReference type="InterPro" id="IPR021533">
    <property type="entry name" value="PepSY-like"/>
</dbReference>